<reference evidence="6 7" key="1">
    <citation type="submission" date="2024-08" db="EMBL/GenBank/DDBJ databases">
        <title>The draft genome of Apodemus speciosus.</title>
        <authorList>
            <person name="Nabeshima K."/>
            <person name="Suzuki S."/>
            <person name="Onuma M."/>
        </authorList>
    </citation>
    <scope>NUCLEOTIDE SEQUENCE [LARGE SCALE GENOMIC DNA]</scope>
    <source>
        <strain evidence="6">IB14-021</strain>
    </source>
</reference>
<protein>
    <submittedName>
        <fullName evidence="6">Carcinoembryonic antigen-related cell adhesion molecule 10</fullName>
    </submittedName>
</protein>
<comment type="caution">
    <text evidence="6">The sequence shown here is derived from an EMBL/GenBank/DDBJ whole genome shotgun (WGS) entry which is preliminary data.</text>
</comment>
<name>A0ABQ0EXG4_APOSI</name>
<evidence type="ECO:0000313" key="7">
    <source>
        <dbReference type="Proteomes" id="UP001623349"/>
    </source>
</evidence>
<proteinExistence type="inferred from homology"/>
<evidence type="ECO:0000256" key="4">
    <source>
        <dbReference type="ARBA" id="ARBA00038222"/>
    </source>
</evidence>
<keyword evidence="7" id="KW-1185">Reference proteome</keyword>
<dbReference type="PANTHER" id="PTHR44427:SF1">
    <property type="entry name" value="CARCINOEMBRYONIC ANTIGEN-RELATED CELL ADHESION MOLECULE 1"/>
    <property type="match status" value="1"/>
</dbReference>
<keyword evidence="2" id="KW-0325">Glycoprotein</keyword>
<evidence type="ECO:0000256" key="2">
    <source>
        <dbReference type="ARBA" id="ARBA00023180"/>
    </source>
</evidence>
<evidence type="ECO:0000256" key="3">
    <source>
        <dbReference type="ARBA" id="ARBA00023319"/>
    </source>
</evidence>
<keyword evidence="3" id="KW-0393">Immunoglobulin domain</keyword>
<keyword evidence="1" id="KW-0732">Signal</keyword>
<dbReference type="SUPFAM" id="SSF48726">
    <property type="entry name" value="Immunoglobulin"/>
    <property type="match status" value="2"/>
</dbReference>
<dbReference type="InterPro" id="IPR013106">
    <property type="entry name" value="Ig_V-set"/>
</dbReference>
<accession>A0ABQ0EXG4</accession>
<evidence type="ECO:0000313" key="6">
    <source>
        <dbReference type="EMBL" id="GAB1291715.1"/>
    </source>
</evidence>
<dbReference type="PANTHER" id="PTHR44427">
    <property type="entry name" value="CARCINOEMBRYONIC ANTIGEN-RELATED CELL ADHESION MOLECULE 19"/>
    <property type="match status" value="1"/>
</dbReference>
<feature type="domain" description="Immunoglobulin V-set" evidence="5">
    <location>
        <begin position="75"/>
        <end position="174"/>
    </location>
</feature>
<dbReference type="EMBL" id="BAAFST010000007">
    <property type="protein sequence ID" value="GAB1291715.1"/>
    <property type="molecule type" value="Genomic_DNA"/>
</dbReference>
<dbReference type="Pfam" id="PF07686">
    <property type="entry name" value="V-set"/>
    <property type="match status" value="1"/>
</dbReference>
<dbReference type="InterPro" id="IPR050831">
    <property type="entry name" value="CEA_cell_adhesion"/>
</dbReference>
<evidence type="ECO:0000259" key="5">
    <source>
        <dbReference type="Pfam" id="PF07686"/>
    </source>
</evidence>
<gene>
    <name evidence="6" type="ORF">APTSU1_000694500</name>
</gene>
<evidence type="ECO:0000256" key="1">
    <source>
        <dbReference type="ARBA" id="ARBA00022729"/>
    </source>
</evidence>
<comment type="similarity">
    <text evidence="4">Belongs to the immunoglobulin superfamily. CEA family.</text>
</comment>
<organism evidence="6 7">
    <name type="scientific">Apodemus speciosus</name>
    <name type="common">Large Japanese field mouse</name>
    <dbReference type="NCBI Taxonomy" id="105296"/>
    <lineage>
        <taxon>Eukaryota</taxon>
        <taxon>Metazoa</taxon>
        <taxon>Chordata</taxon>
        <taxon>Craniata</taxon>
        <taxon>Vertebrata</taxon>
        <taxon>Euteleostomi</taxon>
        <taxon>Mammalia</taxon>
        <taxon>Eutheria</taxon>
        <taxon>Euarchontoglires</taxon>
        <taxon>Glires</taxon>
        <taxon>Rodentia</taxon>
        <taxon>Myomorpha</taxon>
        <taxon>Muroidea</taxon>
        <taxon>Muridae</taxon>
        <taxon>Murinae</taxon>
        <taxon>Apodemus</taxon>
    </lineage>
</organism>
<dbReference type="InterPro" id="IPR013783">
    <property type="entry name" value="Ig-like_fold"/>
</dbReference>
<dbReference type="InterPro" id="IPR036179">
    <property type="entry name" value="Ig-like_dom_sf"/>
</dbReference>
<dbReference type="Gene3D" id="2.60.40.10">
    <property type="entry name" value="Immunoglobulins"/>
    <property type="match status" value="2"/>
</dbReference>
<dbReference type="CDD" id="cd05774">
    <property type="entry name" value="IgV_CEACAM_D1"/>
    <property type="match status" value="1"/>
</dbReference>
<dbReference type="Proteomes" id="UP001623349">
    <property type="component" value="Unassembled WGS sequence"/>
</dbReference>
<sequence length="252" mass="28460">MSKMGSAHSGRETIYSNGSLFFQSVTKNDEGVYTLIMLDQNFDRTLMPVRFSVHPSLLTSWSPPTTAQVTVEAVPPHVAEGKDVLLLVHNLPRALRVFYWYKGTTTDGKNEIVRFITSSNKILLGPEHSGREIIYSNGSLFFQHVTKNDEGVYTLFMLDQNFDRTLTPVRFSVHRYNNNNNNDEFPGHSYGAKFNYRLKKKDQKSLLGFSCLEEKQKRLQIQMPSTAEALSNVELASLTASPDRGTVAMSKV</sequence>